<dbReference type="Pfam" id="PF04548">
    <property type="entry name" value="AIG1"/>
    <property type="match status" value="1"/>
</dbReference>
<keyword evidence="8" id="KW-0547">Nucleotide-binding</keyword>
<evidence type="ECO:0000313" key="19">
    <source>
        <dbReference type="EMBL" id="KAB5522665.1"/>
    </source>
</evidence>
<evidence type="ECO:0000256" key="5">
    <source>
        <dbReference type="ARBA" id="ARBA00008535"/>
    </source>
</evidence>
<evidence type="ECO:0000256" key="6">
    <source>
        <dbReference type="ARBA" id="ARBA00022490"/>
    </source>
</evidence>
<evidence type="ECO:0000256" key="10">
    <source>
        <dbReference type="ARBA" id="ARBA00023034"/>
    </source>
</evidence>
<evidence type="ECO:0000256" key="16">
    <source>
        <dbReference type="SAM" id="MobiDB-lite"/>
    </source>
</evidence>
<keyword evidence="17" id="KW-0732">Signal</keyword>
<name>A0A5N5JZ70_PANHP</name>
<comment type="function">
    <text evidence="13">Exerts an anti-apoptotic effect in the immune system and is involved in responses to infections.</text>
</comment>
<proteinExistence type="inferred from homology"/>
<evidence type="ECO:0000256" key="14">
    <source>
        <dbReference type="ARBA" id="ARBA00073539"/>
    </source>
</evidence>
<dbReference type="InterPro" id="IPR027417">
    <property type="entry name" value="P-loop_NTPase"/>
</dbReference>
<keyword evidence="11" id="KW-0496">Mitochondrion</keyword>
<evidence type="ECO:0000256" key="11">
    <source>
        <dbReference type="ARBA" id="ARBA00023128"/>
    </source>
</evidence>
<accession>A0A5N5JZ70</accession>
<feature type="domain" description="AIG1-type G" evidence="18">
    <location>
        <begin position="303"/>
        <end position="515"/>
    </location>
</feature>
<feature type="region of interest" description="Disordered" evidence="16">
    <location>
        <begin position="320"/>
        <end position="355"/>
    </location>
</feature>
<feature type="chain" id="PRO_5024357178" description="GTPase IMAP family member 8" evidence="17">
    <location>
        <begin position="24"/>
        <end position="791"/>
    </location>
</feature>
<dbReference type="GO" id="GO:0005783">
    <property type="term" value="C:endoplasmic reticulum"/>
    <property type="evidence" value="ECO:0007669"/>
    <property type="project" value="UniProtKB-SubCell"/>
</dbReference>
<evidence type="ECO:0000313" key="20">
    <source>
        <dbReference type="Proteomes" id="UP000327468"/>
    </source>
</evidence>
<keyword evidence="20" id="KW-1185">Reference proteome</keyword>
<feature type="compositionally biased region" description="Low complexity" evidence="16">
    <location>
        <begin position="333"/>
        <end position="355"/>
    </location>
</feature>
<dbReference type="FunFam" id="3.40.50.300:FF:000536">
    <property type="entry name" value="GTPase IMAP family member 8"/>
    <property type="match status" value="1"/>
</dbReference>
<comment type="similarity">
    <text evidence="5">Belongs to the TRAFAC class TrmE-Era-EngA-EngB-Septin-like GTPase superfamily. AIG1/Toc34/Toc159-like paraseptin GTPase family. IAN subfamily.</text>
</comment>
<feature type="region of interest" description="Disordered" evidence="16">
    <location>
        <begin position="747"/>
        <end position="791"/>
    </location>
</feature>
<protein>
    <recommendedName>
        <fullName evidence="14">GTPase IMAP family member 8</fullName>
    </recommendedName>
    <alternativeName>
        <fullName evidence="15">Immune-associated nucleotide-binding protein 9</fullName>
    </alternativeName>
</protein>
<evidence type="ECO:0000256" key="9">
    <source>
        <dbReference type="ARBA" id="ARBA00022824"/>
    </source>
</evidence>
<dbReference type="EMBL" id="VFJC01000028">
    <property type="protein sequence ID" value="KAB5522665.1"/>
    <property type="molecule type" value="Genomic_DNA"/>
</dbReference>
<evidence type="ECO:0000256" key="1">
    <source>
        <dbReference type="ARBA" id="ARBA00004173"/>
    </source>
</evidence>
<reference evidence="19 20" key="1">
    <citation type="submission" date="2019-06" db="EMBL/GenBank/DDBJ databases">
        <title>A chromosome-scale genome assembly of the striped catfish, Pangasianodon hypophthalmus.</title>
        <authorList>
            <person name="Wen M."/>
            <person name="Zahm M."/>
            <person name="Roques C."/>
            <person name="Cabau C."/>
            <person name="Klopp C."/>
            <person name="Donnadieu C."/>
            <person name="Jouanno E."/>
            <person name="Avarre J.-C."/>
            <person name="Campet M."/>
            <person name="Ha T.T.T."/>
            <person name="Dugue R."/>
            <person name="Lampietro C."/>
            <person name="Louis A."/>
            <person name="Herpin A."/>
            <person name="Echchiki A."/>
            <person name="Berthelot C."/>
            <person name="Parey E."/>
            <person name="Roest-Crollius H."/>
            <person name="Braasch I."/>
            <person name="Postlethwait J."/>
            <person name="Bobe J."/>
            <person name="Montfort J."/>
            <person name="Bouchez O."/>
            <person name="Begum T."/>
            <person name="Schartl M."/>
            <person name="Guiguen Y."/>
        </authorList>
    </citation>
    <scope>NUCLEOTIDE SEQUENCE [LARGE SCALE GENOMIC DNA]</scope>
    <source>
        <strain evidence="19 20">Indonesia</strain>
        <tissue evidence="19">Blood</tissue>
    </source>
</reference>
<dbReference type="AlphaFoldDB" id="A0A5N5JZ70"/>
<sequence length="791" mass="89855">MFIAALFIFLAQFICFLQPDTMADNPDDRSQMDQSQSKNTAAEDLQPCMSSENTTKQRKIAHVLSGSKYFILQTGKTLNSHEQFIIQLKNKIPRLQKVDTEKECDFILVFCPVVSRAGTDIEEAMKKLYATSATKPAVLVVLHHTFNPELIVPDSSRAVNRENMITVDCLFHEDQGLLPCKKNYDVINHIEMQMKPQILNTGVDWRGLLGIKNSNEQGCSSQMQKKGMKDTGTVNRKGLIHRENSNEQGSSSQLCANQKIPEYEQAFEILDKEIKQLEMFEKEELGKELKSLMTTDFSELIFATELRLVLLGRSGSGKTAAQNTILGREERNQAATSEATSTATSTATQQSETTQGEVAGRKVIVVDTPDWFTPGLSLEKLRQDEGLRVHLSAPGPLVFLLVIPIKHSQDTEVYKEEVLEETLLKMAEIFGKRFWGNIMILFTVTEDLQNIAEFIQSGDQEVQRLVQKCGNRFHCLNIKERGDDSQVSELLEKIEKMVEGNRNGTEVYQIIRDMERERHSKDAWIREVQHQMQETLEKYEQYIKAYEHDEKDLGTDGNNAKMIITLKPSRAGTDIEVAVKKLHNITDTMVVLDYRNVIHCEGRKKLPHSGNKCFILVTGNTLNSHEEVMGHLRKQISGLKEVFSVDECDFILVFCPVVSKSQVNIRAALQRLDHISDTKPAVLVVLHHTFDPERVVPDSSRAVNRKNMITVDCLFHEDQGLLQCHKNYKALDHIKKWRKPESRAIYGGHMDQKTPKQMTAQDQENPKALITQRTQSMEGIPPKMNKDLSTQ</sequence>
<dbReference type="PANTHER" id="PTHR34488:SF1">
    <property type="entry name" value="SI:CH211-245H14.1-RELATED"/>
    <property type="match status" value="1"/>
</dbReference>
<evidence type="ECO:0000256" key="15">
    <source>
        <dbReference type="ARBA" id="ARBA00077278"/>
    </source>
</evidence>
<keyword evidence="7" id="KW-0677">Repeat</keyword>
<evidence type="ECO:0000256" key="8">
    <source>
        <dbReference type="ARBA" id="ARBA00022741"/>
    </source>
</evidence>
<dbReference type="InterPro" id="IPR006703">
    <property type="entry name" value="G_AIG1"/>
</dbReference>
<dbReference type="GO" id="GO:0005794">
    <property type="term" value="C:Golgi apparatus"/>
    <property type="evidence" value="ECO:0007669"/>
    <property type="project" value="UniProtKB-SubCell"/>
</dbReference>
<organism evidence="19 20">
    <name type="scientific">Pangasianodon hypophthalmus</name>
    <name type="common">Striped catfish</name>
    <name type="synonym">Helicophagus hypophthalmus</name>
    <dbReference type="NCBI Taxonomy" id="310915"/>
    <lineage>
        <taxon>Eukaryota</taxon>
        <taxon>Metazoa</taxon>
        <taxon>Chordata</taxon>
        <taxon>Craniata</taxon>
        <taxon>Vertebrata</taxon>
        <taxon>Euteleostomi</taxon>
        <taxon>Actinopterygii</taxon>
        <taxon>Neopterygii</taxon>
        <taxon>Teleostei</taxon>
        <taxon>Ostariophysi</taxon>
        <taxon>Siluriformes</taxon>
        <taxon>Pangasiidae</taxon>
        <taxon>Pangasianodon</taxon>
    </lineage>
</organism>
<feature type="region of interest" description="Disordered" evidence="16">
    <location>
        <begin position="25"/>
        <end position="49"/>
    </location>
</feature>
<keyword evidence="10" id="KW-0333">Golgi apparatus</keyword>
<dbReference type="PANTHER" id="PTHR34488">
    <property type="entry name" value="SI:CH211-245H14.1-RELATED"/>
    <property type="match status" value="1"/>
</dbReference>
<comment type="subcellular location">
    <subcellularLocation>
        <location evidence="3">Cytoplasm</location>
        <location evidence="3">Cytosol</location>
    </subcellularLocation>
    <subcellularLocation>
        <location evidence="2">Endoplasmic reticulum</location>
    </subcellularLocation>
    <subcellularLocation>
        <location evidence="4">Golgi apparatus</location>
    </subcellularLocation>
    <subcellularLocation>
        <location evidence="1">Mitochondrion</location>
    </subcellularLocation>
</comment>
<dbReference type="SUPFAM" id="SSF52540">
    <property type="entry name" value="P-loop containing nucleoside triphosphate hydrolases"/>
    <property type="match status" value="1"/>
</dbReference>
<dbReference type="GO" id="GO:0005525">
    <property type="term" value="F:GTP binding"/>
    <property type="evidence" value="ECO:0007669"/>
    <property type="project" value="UniProtKB-KW"/>
</dbReference>
<evidence type="ECO:0000256" key="13">
    <source>
        <dbReference type="ARBA" id="ARBA00056809"/>
    </source>
</evidence>
<evidence type="ECO:0000256" key="12">
    <source>
        <dbReference type="ARBA" id="ARBA00023134"/>
    </source>
</evidence>
<feature type="signal peptide" evidence="17">
    <location>
        <begin position="1"/>
        <end position="23"/>
    </location>
</feature>
<dbReference type="GO" id="GO:0005829">
    <property type="term" value="C:cytosol"/>
    <property type="evidence" value="ECO:0007669"/>
    <property type="project" value="UniProtKB-SubCell"/>
</dbReference>
<evidence type="ECO:0000256" key="7">
    <source>
        <dbReference type="ARBA" id="ARBA00022737"/>
    </source>
</evidence>
<evidence type="ECO:0000256" key="17">
    <source>
        <dbReference type="SAM" id="SignalP"/>
    </source>
</evidence>
<keyword evidence="6" id="KW-0963">Cytoplasm</keyword>
<comment type="caution">
    <text evidence="19">The sequence shown here is derived from an EMBL/GenBank/DDBJ whole genome shotgun (WGS) entry which is preliminary data.</text>
</comment>
<evidence type="ECO:0000256" key="2">
    <source>
        <dbReference type="ARBA" id="ARBA00004240"/>
    </source>
</evidence>
<keyword evidence="12" id="KW-0342">GTP-binding</keyword>
<dbReference type="GO" id="GO:0005739">
    <property type="term" value="C:mitochondrion"/>
    <property type="evidence" value="ECO:0007669"/>
    <property type="project" value="UniProtKB-SubCell"/>
</dbReference>
<dbReference type="PROSITE" id="PS51720">
    <property type="entry name" value="G_AIG1"/>
    <property type="match status" value="1"/>
</dbReference>
<dbReference type="Gene3D" id="3.40.50.300">
    <property type="entry name" value="P-loop containing nucleotide triphosphate hydrolases"/>
    <property type="match status" value="1"/>
</dbReference>
<dbReference type="Proteomes" id="UP000327468">
    <property type="component" value="Chromosome 27"/>
</dbReference>
<keyword evidence="9" id="KW-0256">Endoplasmic reticulum</keyword>
<evidence type="ECO:0000256" key="4">
    <source>
        <dbReference type="ARBA" id="ARBA00004555"/>
    </source>
</evidence>
<gene>
    <name evidence="19" type="ORF">PHYPO_G00162070</name>
</gene>
<evidence type="ECO:0000259" key="18">
    <source>
        <dbReference type="PROSITE" id="PS51720"/>
    </source>
</evidence>
<evidence type="ECO:0000256" key="3">
    <source>
        <dbReference type="ARBA" id="ARBA00004514"/>
    </source>
</evidence>